<keyword evidence="2" id="KW-1185">Reference proteome</keyword>
<accession>A0ABX9DS70</accession>
<proteinExistence type="predicted"/>
<evidence type="ECO:0000313" key="1">
    <source>
        <dbReference type="EMBL" id="RAS46655.1"/>
    </source>
</evidence>
<comment type="caution">
    <text evidence="1">The sequence shown here is derived from an EMBL/GenBank/DDBJ whole genome shotgun (WGS) entry which is preliminary data.</text>
</comment>
<protein>
    <submittedName>
        <fullName evidence="1">Uncharacterized protein</fullName>
    </submittedName>
</protein>
<organism evidence="1 2">
    <name type="scientific">Prevotella pallens</name>
    <dbReference type="NCBI Taxonomy" id="60133"/>
    <lineage>
        <taxon>Bacteria</taxon>
        <taxon>Pseudomonadati</taxon>
        <taxon>Bacteroidota</taxon>
        <taxon>Bacteroidia</taxon>
        <taxon>Bacteroidales</taxon>
        <taxon>Prevotellaceae</taxon>
        <taxon>Prevotella</taxon>
    </lineage>
</organism>
<sequence length="102" mass="11668">MKLCRQPCDFFQGRSHLQTLMRSERVVQVDGFLCKAPDLLQTFVFCTEEPSVLERIVHPLGQGVVQWVSGLRHTYLYSKRFEFVDVLIAAVLHAAVGVVYEL</sequence>
<gene>
    <name evidence="1" type="ORF">BC673_10541</name>
</gene>
<name>A0ABX9DS70_9BACT</name>
<dbReference type="EMBL" id="QLTQ01000005">
    <property type="protein sequence ID" value="RAS46655.1"/>
    <property type="molecule type" value="Genomic_DNA"/>
</dbReference>
<dbReference type="Proteomes" id="UP000249852">
    <property type="component" value="Unassembled WGS sequence"/>
</dbReference>
<reference evidence="1 2" key="1">
    <citation type="submission" date="2018-06" db="EMBL/GenBank/DDBJ databases">
        <title>Genomic Encyclopedia of Archaeal and Bacterial Type Strains, Phase II (KMG-II): from individual species to whole genera.</title>
        <authorList>
            <person name="Goeker M."/>
        </authorList>
    </citation>
    <scope>NUCLEOTIDE SEQUENCE [LARGE SCALE GENOMIC DNA]</scope>
    <source>
        <strain evidence="1 2">DSM 18710</strain>
    </source>
</reference>
<evidence type="ECO:0000313" key="2">
    <source>
        <dbReference type="Proteomes" id="UP000249852"/>
    </source>
</evidence>